<reference evidence="2" key="1">
    <citation type="submission" date="2022-11" db="UniProtKB">
        <authorList>
            <consortium name="WormBaseParasite"/>
        </authorList>
    </citation>
    <scope>IDENTIFICATION</scope>
</reference>
<evidence type="ECO:0000313" key="2">
    <source>
        <dbReference type="WBParaSite" id="PS1159_v2.g3782.t1"/>
    </source>
</evidence>
<sequence length="151" mass="17097">MFNSNLDELFSMLQKQHQQENPPPRKKRGRAAEYEKKEEVGSLSEAKMIASNAVDHDHEKIERNDSLSSAIKDIIIERINGNEPVNPEAVLQRCRNLGMRSLPTSLQIKNCVAYLKRQLVPDIALMRQKVTSCGRNKAGRPRKHAPALAKD</sequence>
<organism evidence="1 2">
    <name type="scientific">Panagrolaimus sp. PS1159</name>
    <dbReference type="NCBI Taxonomy" id="55785"/>
    <lineage>
        <taxon>Eukaryota</taxon>
        <taxon>Metazoa</taxon>
        <taxon>Ecdysozoa</taxon>
        <taxon>Nematoda</taxon>
        <taxon>Chromadorea</taxon>
        <taxon>Rhabditida</taxon>
        <taxon>Tylenchina</taxon>
        <taxon>Panagrolaimomorpha</taxon>
        <taxon>Panagrolaimoidea</taxon>
        <taxon>Panagrolaimidae</taxon>
        <taxon>Panagrolaimus</taxon>
    </lineage>
</organism>
<evidence type="ECO:0000313" key="1">
    <source>
        <dbReference type="Proteomes" id="UP000887580"/>
    </source>
</evidence>
<dbReference type="WBParaSite" id="PS1159_v2.g3782.t1">
    <property type="protein sequence ID" value="PS1159_v2.g3782.t1"/>
    <property type="gene ID" value="PS1159_v2.g3782"/>
</dbReference>
<proteinExistence type="predicted"/>
<name>A0AC35GC87_9BILA</name>
<protein>
    <submittedName>
        <fullName evidence="2">Uncharacterized protein</fullName>
    </submittedName>
</protein>
<dbReference type="Proteomes" id="UP000887580">
    <property type="component" value="Unplaced"/>
</dbReference>
<accession>A0AC35GC87</accession>